<comment type="caution">
    <text evidence="1">The sequence shown here is derived from an EMBL/GenBank/DDBJ whole genome shotgun (WGS) entry which is preliminary data.</text>
</comment>
<evidence type="ECO:0000313" key="1">
    <source>
        <dbReference type="EMBL" id="KAH7988642.1"/>
    </source>
</evidence>
<evidence type="ECO:0000313" key="2">
    <source>
        <dbReference type="Proteomes" id="UP000827872"/>
    </source>
</evidence>
<keyword evidence="2" id="KW-1185">Reference proteome</keyword>
<sequence>MITCSSLLLLHLEESKQAEHPCAQFSINRVTAFTVLDLATLGASVCPSALTAPSGCQGDGCSIMGWAKHTPPAAAKEPGGEESQLSDTEVNNPACVDTGRH</sequence>
<dbReference type="EMBL" id="CM037623">
    <property type="protein sequence ID" value="KAH7988642.1"/>
    <property type="molecule type" value="Genomic_DNA"/>
</dbReference>
<dbReference type="Proteomes" id="UP000827872">
    <property type="component" value="Linkage Group LG10"/>
</dbReference>
<proteinExistence type="predicted"/>
<accession>A0ACB8E892</accession>
<name>A0ACB8E892_9SAUR</name>
<protein>
    <submittedName>
        <fullName evidence="1">Uncharacterized protein</fullName>
    </submittedName>
</protein>
<reference evidence="1" key="1">
    <citation type="submission" date="2021-08" db="EMBL/GenBank/DDBJ databases">
        <title>The first chromosome-level gecko genome reveals the dynamic sex chromosomes of Neotropical dwarf geckos (Sphaerodactylidae: Sphaerodactylus).</title>
        <authorList>
            <person name="Pinto B.J."/>
            <person name="Keating S.E."/>
            <person name="Gamble T."/>
        </authorList>
    </citation>
    <scope>NUCLEOTIDE SEQUENCE</scope>
    <source>
        <strain evidence="1">TG3544</strain>
    </source>
</reference>
<organism evidence="1 2">
    <name type="scientific">Sphaerodactylus townsendi</name>
    <dbReference type="NCBI Taxonomy" id="933632"/>
    <lineage>
        <taxon>Eukaryota</taxon>
        <taxon>Metazoa</taxon>
        <taxon>Chordata</taxon>
        <taxon>Craniata</taxon>
        <taxon>Vertebrata</taxon>
        <taxon>Euteleostomi</taxon>
        <taxon>Lepidosauria</taxon>
        <taxon>Squamata</taxon>
        <taxon>Bifurcata</taxon>
        <taxon>Gekkota</taxon>
        <taxon>Sphaerodactylidae</taxon>
        <taxon>Sphaerodactylus</taxon>
    </lineage>
</organism>
<gene>
    <name evidence="1" type="ORF">K3G42_019826</name>
</gene>